<keyword evidence="5" id="KW-0067">ATP-binding</keyword>
<dbReference type="PANTHER" id="PTHR43085:SF1">
    <property type="entry name" value="PSEUDOURIDINE KINASE-RELATED"/>
    <property type="match status" value="1"/>
</dbReference>
<name>A0AAW5KSD1_9FIRM</name>
<evidence type="ECO:0000313" key="7">
    <source>
        <dbReference type="EMBL" id="MCQ5153477.1"/>
    </source>
</evidence>
<dbReference type="Pfam" id="PF00294">
    <property type="entry name" value="PfkB"/>
    <property type="match status" value="1"/>
</dbReference>
<dbReference type="SUPFAM" id="SSF53613">
    <property type="entry name" value="Ribokinase-like"/>
    <property type="match status" value="1"/>
</dbReference>
<evidence type="ECO:0000256" key="1">
    <source>
        <dbReference type="ARBA" id="ARBA00010688"/>
    </source>
</evidence>
<dbReference type="PROSITE" id="PS00583">
    <property type="entry name" value="PFKB_KINASES_1"/>
    <property type="match status" value="1"/>
</dbReference>
<evidence type="ECO:0000256" key="3">
    <source>
        <dbReference type="ARBA" id="ARBA00022741"/>
    </source>
</evidence>
<protein>
    <submittedName>
        <fullName evidence="7">Carbohydrate kinase</fullName>
    </submittedName>
</protein>
<dbReference type="Gene3D" id="3.40.1190.20">
    <property type="match status" value="1"/>
</dbReference>
<dbReference type="AlphaFoldDB" id="A0AAW5KSD1"/>
<keyword evidence="4 7" id="KW-0418">Kinase</keyword>
<evidence type="ECO:0000313" key="8">
    <source>
        <dbReference type="Proteomes" id="UP001206236"/>
    </source>
</evidence>
<dbReference type="GO" id="GO:0008865">
    <property type="term" value="F:fructokinase activity"/>
    <property type="evidence" value="ECO:0007669"/>
    <property type="project" value="UniProtKB-ARBA"/>
</dbReference>
<keyword evidence="3" id="KW-0547">Nucleotide-binding</keyword>
<evidence type="ECO:0000256" key="5">
    <source>
        <dbReference type="ARBA" id="ARBA00022840"/>
    </source>
</evidence>
<dbReference type="InterPro" id="IPR002173">
    <property type="entry name" value="Carboh/pur_kinase_PfkB_CS"/>
</dbReference>
<gene>
    <name evidence="7" type="ORF">NE632_09160</name>
</gene>
<dbReference type="GO" id="GO:0006000">
    <property type="term" value="P:fructose metabolic process"/>
    <property type="evidence" value="ECO:0007669"/>
    <property type="project" value="UniProtKB-ARBA"/>
</dbReference>
<dbReference type="InterPro" id="IPR011611">
    <property type="entry name" value="PfkB_dom"/>
</dbReference>
<dbReference type="GO" id="GO:0005524">
    <property type="term" value="F:ATP binding"/>
    <property type="evidence" value="ECO:0007669"/>
    <property type="project" value="UniProtKB-KW"/>
</dbReference>
<reference evidence="7" key="1">
    <citation type="submission" date="2022-06" db="EMBL/GenBank/DDBJ databases">
        <title>Isolation of gut microbiota from human fecal samples.</title>
        <authorList>
            <person name="Pamer E.G."/>
            <person name="Barat B."/>
            <person name="Waligurski E."/>
            <person name="Medina S."/>
            <person name="Paddock L."/>
            <person name="Mostad J."/>
        </authorList>
    </citation>
    <scope>NUCLEOTIDE SEQUENCE</scope>
    <source>
        <strain evidence="7">DFI.5.57</strain>
    </source>
</reference>
<dbReference type="PANTHER" id="PTHR43085">
    <property type="entry name" value="HEXOKINASE FAMILY MEMBER"/>
    <property type="match status" value="1"/>
</dbReference>
<accession>A0AAW5KSD1</accession>
<sequence length="321" mass="34853">MFDVTALGEMLIDFTMQGRNEQGQRIFAQNAGGAPANVAAAIAKLGAKTAFIGKAGNDMHGKFLKETLESCGIDNSGFTLSDEYFTTLAFVDVKPDGEREFSFARNHGADKMLSEKDIPFELISSSRVLHIGSISLTDEPCRSATLYAIKYAKENGVIVSYDPNYRVSLWNSESEAVKQMRSMVSYADVMKISEEETVLLTGESDYEKAADILLEQGVKLAAITLGKNGAYVKNKNGGKIVKGFKNKALDATGAGDAFWGGFLFCLAKSGKSPERVTLEDAVYFADFGNAVASVCVEKYGAIPAMPTMDQVKNKMKEERQV</sequence>
<dbReference type="EMBL" id="JANGCN010000019">
    <property type="protein sequence ID" value="MCQ5153477.1"/>
    <property type="molecule type" value="Genomic_DNA"/>
</dbReference>
<dbReference type="Proteomes" id="UP001206236">
    <property type="component" value="Unassembled WGS sequence"/>
</dbReference>
<dbReference type="PRINTS" id="PR00990">
    <property type="entry name" value="RIBOKINASE"/>
</dbReference>
<evidence type="ECO:0000259" key="6">
    <source>
        <dbReference type="Pfam" id="PF00294"/>
    </source>
</evidence>
<evidence type="ECO:0000256" key="4">
    <source>
        <dbReference type="ARBA" id="ARBA00022777"/>
    </source>
</evidence>
<keyword evidence="2" id="KW-0808">Transferase</keyword>
<organism evidence="7 8">
    <name type="scientific">Ruminococcus bicirculans</name>
    <name type="common">ex Wegman et al. 2014</name>
    <dbReference type="NCBI Taxonomy" id="1160721"/>
    <lineage>
        <taxon>Bacteria</taxon>
        <taxon>Bacillati</taxon>
        <taxon>Bacillota</taxon>
        <taxon>Clostridia</taxon>
        <taxon>Eubacteriales</taxon>
        <taxon>Oscillospiraceae</taxon>
        <taxon>Ruminococcus</taxon>
    </lineage>
</organism>
<dbReference type="RefSeq" id="WP_256322174.1">
    <property type="nucleotide sequence ID" value="NZ_JANGCN010000019.1"/>
</dbReference>
<comment type="similarity">
    <text evidence="1">Belongs to the carbohydrate kinase PfkB family.</text>
</comment>
<comment type="caution">
    <text evidence="7">The sequence shown here is derived from an EMBL/GenBank/DDBJ whole genome shotgun (WGS) entry which is preliminary data.</text>
</comment>
<feature type="domain" description="Carbohydrate kinase PfkB" evidence="6">
    <location>
        <begin position="3"/>
        <end position="307"/>
    </location>
</feature>
<dbReference type="CDD" id="cd01167">
    <property type="entry name" value="bac_FRK"/>
    <property type="match status" value="1"/>
</dbReference>
<evidence type="ECO:0000256" key="2">
    <source>
        <dbReference type="ARBA" id="ARBA00022679"/>
    </source>
</evidence>
<dbReference type="InterPro" id="IPR050306">
    <property type="entry name" value="PfkB_Carbo_kinase"/>
</dbReference>
<dbReference type="InterPro" id="IPR002139">
    <property type="entry name" value="Ribo/fructo_kinase"/>
</dbReference>
<dbReference type="InterPro" id="IPR029056">
    <property type="entry name" value="Ribokinase-like"/>
</dbReference>
<proteinExistence type="inferred from homology"/>